<protein>
    <submittedName>
        <fullName evidence="1">Uncharacterized protein</fullName>
    </submittedName>
</protein>
<dbReference type="Proteomes" id="UP000738359">
    <property type="component" value="Unassembled WGS sequence"/>
</dbReference>
<sequence>MTPEEVERYRACFEDEFSNFKIVLSKDRKDMLVPFSGEGGAQAILDAVTLANALYDVPSTSVPDLMAAFKSYYDDRYPIALDAIEFSKSLAGVFNCQGWVGDLIRKIALGNTPAFVMRKLDDKLNDKRPQAIFLDFAPVPGLVKPRAQVRSKRQRGEGPLASMTGLQNLASVPETL</sequence>
<organism evidence="1 2">
    <name type="scientific">Mortierella alpina</name>
    <name type="common">Oleaginous fungus</name>
    <name type="synonym">Mortierella renispora</name>
    <dbReference type="NCBI Taxonomy" id="64518"/>
    <lineage>
        <taxon>Eukaryota</taxon>
        <taxon>Fungi</taxon>
        <taxon>Fungi incertae sedis</taxon>
        <taxon>Mucoromycota</taxon>
        <taxon>Mortierellomycotina</taxon>
        <taxon>Mortierellomycetes</taxon>
        <taxon>Mortierellales</taxon>
        <taxon>Mortierellaceae</taxon>
        <taxon>Mortierella</taxon>
    </lineage>
</organism>
<accession>A0A9P6ITW1</accession>
<comment type="caution">
    <text evidence="1">The sequence shown here is derived from an EMBL/GenBank/DDBJ whole genome shotgun (WGS) entry which is preliminary data.</text>
</comment>
<dbReference type="SUPFAM" id="SSF51905">
    <property type="entry name" value="FAD/NAD(P)-binding domain"/>
    <property type="match status" value="1"/>
</dbReference>
<keyword evidence="2" id="KW-1185">Reference proteome</keyword>
<dbReference type="EMBL" id="JAAAHY010002388">
    <property type="protein sequence ID" value="KAF9944595.1"/>
    <property type="molecule type" value="Genomic_DNA"/>
</dbReference>
<reference evidence="1" key="1">
    <citation type="journal article" date="2020" name="Fungal Divers.">
        <title>Resolving the Mortierellaceae phylogeny through synthesis of multi-gene phylogenetics and phylogenomics.</title>
        <authorList>
            <person name="Vandepol N."/>
            <person name="Liber J."/>
            <person name="Desiro A."/>
            <person name="Na H."/>
            <person name="Kennedy M."/>
            <person name="Barry K."/>
            <person name="Grigoriev I.V."/>
            <person name="Miller A.N."/>
            <person name="O'Donnell K."/>
            <person name="Stajich J.E."/>
            <person name="Bonito G."/>
        </authorList>
    </citation>
    <scope>NUCLEOTIDE SEQUENCE</scope>
    <source>
        <strain evidence="1">CK1249</strain>
    </source>
</reference>
<dbReference type="Gene3D" id="3.50.50.60">
    <property type="entry name" value="FAD/NAD(P)-binding domain"/>
    <property type="match status" value="1"/>
</dbReference>
<name>A0A9P6ITW1_MORAP</name>
<gene>
    <name evidence="1" type="ORF">BGZ70_004502</name>
</gene>
<evidence type="ECO:0000313" key="2">
    <source>
        <dbReference type="Proteomes" id="UP000738359"/>
    </source>
</evidence>
<proteinExistence type="predicted"/>
<dbReference type="OrthoDB" id="1878542at2759"/>
<dbReference type="InterPro" id="IPR036188">
    <property type="entry name" value="FAD/NAD-bd_sf"/>
</dbReference>
<dbReference type="AlphaFoldDB" id="A0A9P6ITW1"/>
<evidence type="ECO:0000313" key="1">
    <source>
        <dbReference type="EMBL" id="KAF9944595.1"/>
    </source>
</evidence>